<dbReference type="EMBL" id="FONR01000004">
    <property type="protein sequence ID" value="SFF21868.1"/>
    <property type="molecule type" value="Genomic_DNA"/>
</dbReference>
<accession>A0A1I2GX90</accession>
<dbReference type="RefSeq" id="WP_369679596.1">
    <property type="nucleotide sequence ID" value="NZ_FONR01000004.1"/>
</dbReference>
<reference evidence="4 5" key="1">
    <citation type="submission" date="2016-10" db="EMBL/GenBank/DDBJ databases">
        <authorList>
            <person name="de Groot N.N."/>
        </authorList>
    </citation>
    <scope>NUCLEOTIDE SEQUENCE [LARGE SCALE GENOMIC DNA]</scope>
    <source>
        <strain evidence="4 5">OK461</strain>
    </source>
</reference>
<dbReference type="InterPro" id="IPR010618">
    <property type="entry name" value="RPF"/>
</dbReference>
<protein>
    <submittedName>
        <fullName evidence="4">Transglycosylase-like domain-containing protein</fullName>
    </submittedName>
</protein>
<keyword evidence="2" id="KW-0378">Hydrolase</keyword>
<gene>
    <name evidence="4" type="ORF">SAMN02787118_104477</name>
</gene>
<dbReference type="AlphaFoldDB" id="A0A1I2GX90"/>
<comment type="similarity">
    <text evidence="1">Belongs to the transglycosylase family. Rpf subfamily.</text>
</comment>
<dbReference type="InterPro" id="IPR023346">
    <property type="entry name" value="Lysozyme-like_dom_sf"/>
</dbReference>
<dbReference type="Gene3D" id="1.10.530.10">
    <property type="match status" value="1"/>
</dbReference>
<feature type="domain" description="Resuscitation-promoting factor core lysozyme-like" evidence="3">
    <location>
        <begin position="61"/>
        <end position="135"/>
    </location>
</feature>
<evidence type="ECO:0000256" key="1">
    <source>
        <dbReference type="ARBA" id="ARBA00010830"/>
    </source>
</evidence>
<dbReference type="CDD" id="cd13925">
    <property type="entry name" value="RPF"/>
    <property type="match status" value="1"/>
</dbReference>
<organism evidence="4 5">
    <name type="scientific">Streptomyces mirabilis</name>
    <dbReference type="NCBI Taxonomy" id="68239"/>
    <lineage>
        <taxon>Bacteria</taxon>
        <taxon>Bacillati</taxon>
        <taxon>Actinomycetota</taxon>
        <taxon>Actinomycetes</taxon>
        <taxon>Kitasatosporales</taxon>
        <taxon>Streptomycetaceae</taxon>
        <taxon>Streptomyces</taxon>
    </lineage>
</organism>
<dbReference type="Proteomes" id="UP000181942">
    <property type="component" value="Unassembled WGS sequence"/>
</dbReference>
<evidence type="ECO:0000259" key="3">
    <source>
        <dbReference type="Pfam" id="PF06737"/>
    </source>
</evidence>
<name>A0A1I2GX90_9ACTN</name>
<evidence type="ECO:0000256" key="2">
    <source>
        <dbReference type="ARBA" id="ARBA00022801"/>
    </source>
</evidence>
<evidence type="ECO:0000313" key="4">
    <source>
        <dbReference type="EMBL" id="SFF21868.1"/>
    </source>
</evidence>
<dbReference type="GO" id="GO:0016787">
    <property type="term" value="F:hydrolase activity"/>
    <property type="evidence" value="ECO:0007669"/>
    <property type="project" value="UniProtKB-KW"/>
</dbReference>
<dbReference type="Pfam" id="PF06737">
    <property type="entry name" value="Transglycosylas"/>
    <property type="match status" value="1"/>
</dbReference>
<dbReference type="SUPFAM" id="SSF53955">
    <property type="entry name" value="Lysozyme-like"/>
    <property type="match status" value="1"/>
</dbReference>
<evidence type="ECO:0000313" key="5">
    <source>
        <dbReference type="Proteomes" id="UP000181942"/>
    </source>
</evidence>
<sequence>MHLEPTPSPLLNKRMPYVAATVVAATLAVLVPARAAVASPSPLSPFSGQPAGRVSYNCARDHWPWGCLAKCESGGRWHANTGNHHYGGLQFRQATWVAFGGLAYAPRADLARRKEQIKVAKRVVHAQGWGAWPVCAKRYKLRNHTRVMNPGRTF</sequence>
<proteinExistence type="inferred from homology"/>